<name>C8PN58_9SPIR</name>
<keyword evidence="1" id="KW-1133">Transmembrane helix</keyword>
<dbReference type="Proteomes" id="UP000004509">
    <property type="component" value="Unassembled WGS sequence"/>
</dbReference>
<sequence length="242" mass="27711">MMQPVQLDYKRYIFLLCVLGSMLLTSCGIQSFIYLEKPQRSGHDPSNITDLSARYCQFATADTQNLAAVGDYFRGTEIYYRIYERKNDCENDRSQINQYNDDNPFSAVQYLETTKRYYRLETTTISTRPLIGRQSSSVTVRFRLQDYGTPVTDPVQLRVAGSPQGIPLRDSRIPNTTNTKRNFDRDDIAVGDADVQQASVSGGAEEYWCVNFYAVSYGYTDTFTTLYSALEYLGYIFIEKNP</sequence>
<dbReference type="EMBL" id="ACYH01000012">
    <property type="protein sequence ID" value="EEV21201.1"/>
    <property type="molecule type" value="Genomic_DNA"/>
</dbReference>
<protein>
    <submittedName>
        <fullName evidence="2">Uncharacterized protein</fullName>
    </submittedName>
</protein>
<evidence type="ECO:0000313" key="2">
    <source>
        <dbReference type="EMBL" id="EEV21201.1"/>
    </source>
</evidence>
<dbReference type="STRING" id="596324.TREVI0001_1562"/>
<accession>C8PN58</accession>
<keyword evidence="1" id="KW-0472">Membrane</keyword>
<evidence type="ECO:0000313" key="3">
    <source>
        <dbReference type="Proteomes" id="UP000004509"/>
    </source>
</evidence>
<gene>
    <name evidence="2" type="ORF">TREVI0001_1562</name>
</gene>
<comment type="caution">
    <text evidence="2">The sequence shown here is derived from an EMBL/GenBank/DDBJ whole genome shotgun (WGS) entry which is preliminary data.</text>
</comment>
<reference evidence="2 3" key="1">
    <citation type="submission" date="2009-07" db="EMBL/GenBank/DDBJ databases">
        <authorList>
            <person name="Madupu R."/>
            <person name="Sebastian Y."/>
            <person name="Durkin A.S."/>
            <person name="Torralba M."/>
            <person name="Methe B."/>
            <person name="Sutton G.G."/>
            <person name="Strausberg R.L."/>
            <person name="Nelson K.E."/>
        </authorList>
    </citation>
    <scope>NUCLEOTIDE SEQUENCE [LARGE SCALE GENOMIC DNA]</scope>
    <source>
        <strain evidence="2 3">ATCC 35580</strain>
    </source>
</reference>
<evidence type="ECO:0000256" key="1">
    <source>
        <dbReference type="SAM" id="Phobius"/>
    </source>
</evidence>
<dbReference type="RefSeq" id="WP_006187972.1">
    <property type="nucleotide sequence ID" value="NZ_ACYH01000012.1"/>
</dbReference>
<organism evidence="2 3">
    <name type="scientific">Treponema vincentii ATCC 35580</name>
    <dbReference type="NCBI Taxonomy" id="596324"/>
    <lineage>
        <taxon>Bacteria</taxon>
        <taxon>Pseudomonadati</taxon>
        <taxon>Spirochaetota</taxon>
        <taxon>Spirochaetia</taxon>
        <taxon>Spirochaetales</taxon>
        <taxon>Treponemataceae</taxon>
        <taxon>Treponema</taxon>
    </lineage>
</organism>
<feature type="transmembrane region" description="Helical" evidence="1">
    <location>
        <begin position="12"/>
        <end position="35"/>
    </location>
</feature>
<keyword evidence="1" id="KW-0812">Transmembrane</keyword>
<dbReference type="eggNOG" id="ENOG5031CUB">
    <property type="taxonomic scope" value="Bacteria"/>
</dbReference>
<proteinExistence type="predicted"/>
<dbReference type="AlphaFoldDB" id="C8PN58"/>